<evidence type="ECO:0000313" key="12">
    <source>
        <dbReference type="EMBL" id="CAH2316996.1"/>
    </source>
</evidence>
<sequence length="1129" mass="126010">MAAGNETGSAAIFVLMGLSNVHLQAVSFIIFFSIYLLTLVGNMIILSAIVSDRRLHNPMYFFLANLSILEMCYTSVTIPNILTNIVQGSNTISFAACICQVYLFTLCATTECILLAIMAFDRYVAICIPLRYRNIMKPSLCLQLSASAWSGGISNSIIQSLPTSLLPFCDLNQINRLYCEVQPLLQLSCSDTSINKILTSVSALIFGVGFMCFILVSYVFIIAAILRIPSLAGRMKAFSTCSSHITVVTLYYGALIFMYLRPTSDTSLSIDSVISAIYCMAIPVLNPIIYSLRNKENFCSQIYRFVGFGEDRVFTVAQKATEMESELKETYKGVKRLIRAFLPGVRGVSTRSFRRLALAVAPRPGSLHVCLLMNVDINLLPRRWKKGTIVPGKRIEANYRKTEYLNLSTVTEFIILGFSAFTDIQFPFFFLFFFIYLIILLGNGTVVYIVNSDPSLHSPMYFFLCNLSTLEIVYSSVVIPKMLANLISEDKRISFHGCALQMFLFLSLGTTECLLLAVMAYDRFTAICRPLSYSLIMCQVRCHQFSAFAWWSGILLSLIQTTLIFVQPFCGPNVIDHFFCDIPPVLKLACADTYLNEVCIFSVCVAILLAPFLLILVSYSQVLYTLLKMSTVENRRKAYSTCMSHLTSVTLFYGTASFMYLRPRSQYSLEIDRFLALFYSVVTPLLNPLIYSLRNQEAKAAAQQTRMKQHLRQPTKCREKLLTVRGNSLIILAIKVNVELHSPMYFFLGNLSFLEICYTSITIPNILSDILQNSIVISFVGCMTQVYLFTFCATAECILLAAMACDRYVAICQPLRYTTIINGAVCNYLSAFALLSGLLNSTINTPLTASLMFCGVNAIDRLYCEIQPLIRLSCADTWLNDMFATASAAVFGVSCLVFILTSYIFIVSAILKMQCQYNQHKSFSTCASHITVVVLYYGSLIFMYLLPNSWPKLDFLVSMIYSIFTPMLNPIIYSLRNRKLRKRLKHGQSMTLVTNLASPQGILVQKENLGYIMNGPEGAPRLVLWAKAALLSLYTGEPDYQAVQLPASLGVTTTRSEGAVLKPHAAETENHSKLEDRPVDGHGARRLGEIAVWSLRSCYVTARSFGIREASSGRTGMTLASGNSACMPL</sequence>
<feature type="transmembrane region" description="Helical" evidence="10">
    <location>
        <begin position="745"/>
        <end position="766"/>
    </location>
</feature>
<dbReference type="GO" id="GO:0004984">
    <property type="term" value="F:olfactory receptor activity"/>
    <property type="evidence" value="ECO:0007669"/>
    <property type="project" value="InterPro"/>
</dbReference>
<dbReference type="AlphaFoldDB" id="A0AAD1T6Q1"/>
<feature type="transmembrane region" description="Helical" evidence="10">
    <location>
        <begin position="958"/>
        <end position="975"/>
    </location>
</feature>
<feature type="transmembrane region" description="Helical" evidence="10">
    <location>
        <begin position="203"/>
        <end position="226"/>
    </location>
</feature>
<comment type="subcellular location">
    <subcellularLocation>
        <location evidence="1">Cell membrane</location>
        <topology evidence="1">Multi-pass membrane protein</topology>
    </subcellularLocation>
</comment>
<accession>A0AAD1T6Q1</accession>
<feature type="transmembrane region" description="Helical" evidence="10">
    <location>
        <begin position="62"/>
        <end position="86"/>
    </location>
</feature>
<feature type="domain" description="G-protein coupled receptors family 1 profile" evidence="11">
    <location>
        <begin position="726"/>
        <end position="973"/>
    </location>
</feature>
<dbReference type="PRINTS" id="PR00245">
    <property type="entry name" value="OLFACTORYR"/>
</dbReference>
<feature type="transmembrane region" description="Helical" evidence="10">
    <location>
        <begin position="923"/>
        <end position="946"/>
    </location>
</feature>
<dbReference type="CDD" id="cd13954">
    <property type="entry name" value="7tmA_OR"/>
    <property type="match status" value="2"/>
</dbReference>
<feature type="domain" description="G-protein coupled receptors family 1 profile" evidence="11">
    <location>
        <begin position="41"/>
        <end position="290"/>
    </location>
</feature>
<dbReference type="GO" id="GO:0004930">
    <property type="term" value="F:G protein-coupled receptor activity"/>
    <property type="evidence" value="ECO:0007669"/>
    <property type="project" value="UniProtKB-KW"/>
</dbReference>
<dbReference type="InterPro" id="IPR000725">
    <property type="entry name" value="Olfact_rcpt"/>
</dbReference>
<feature type="transmembrane region" description="Helical" evidence="10">
    <location>
        <begin position="140"/>
        <end position="158"/>
    </location>
</feature>
<keyword evidence="13" id="KW-1185">Reference proteome</keyword>
<dbReference type="InterPro" id="IPR000276">
    <property type="entry name" value="GPCR_Rhodpsn"/>
</dbReference>
<dbReference type="EMBL" id="OW240920">
    <property type="protein sequence ID" value="CAH2316996.1"/>
    <property type="molecule type" value="Genomic_DNA"/>
</dbReference>
<keyword evidence="6 10" id="KW-1133">Transmembrane helix</keyword>
<evidence type="ECO:0000256" key="5">
    <source>
        <dbReference type="ARBA" id="ARBA00022725"/>
    </source>
</evidence>
<feature type="transmembrane region" description="Helical" evidence="10">
    <location>
        <begin position="404"/>
        <end position="422"/>
    </location>
</feature>
<feature type="transmembrane region" description="Helical" evidence="10">
    <location>
        <begin position="272"/>
        <end position="292"/>
    </location>
</feature>
<keyword evidence="9 12" id="KW-0675">Receptor</keyword>
<evidence type="ECO:0000256" key="7">
    <source>
        <dbReference type="ARBA" id="ARBA00023136"/>
    </source>
</evidence>
<feature type="domain" description="G-protein coupled receptors family 1 profile" evidence="11">
    <location>
        <begin position="442"/>
        <end position="691"/>
    </location>
</feature>
<feature type="transmembrane region" description="Helical" evidence="10">
    <location>
        <begin position="25"/>
        <end position="50"/>
    </location>
</feature>
<evidence type="ECO:0000256" key="9">
    <source>
        <dbReference type="RuleBase" id="RU000688"/>
    </source>
</evidence>
<evidence type="ECO:0000256" key="3">
    <source>
        <dbReference type="ARBA" id="ARBA00022606"/>
    </source>
</evidence>
<evidence type="ECO:0000256" key="1">
    <source>
        <dbReference type="ARBA" id="ARBA00004651"/>
    </source>
</evidence>
<evidence type="ECO:0000256" key="10">
    <source>
        <dbReference type="SAM" id="Phobius"/>
    </source>
</evidence>
<keyword evidence="4 9" id="KW-0812">Transmembrane</keyword>
<reference evidence="12" key="1">
    <citation type="submission" date="2022-03" db="EMBL/GenBank/DDBJ databases">
        <authorList>
            <person name="Alioto T."/>
            <person name="Alioto T."/>
            <person name="Gomez Garrido J."/>
        </authorList>
    </citation>
    <scope>NUCLEOTIDE SEQUENCE</scope>
</reference>
<protein>
    <submittedName>
        <fullName evidence="12">Olfactory receptor 2M2-like</fullName>
    </submittedName>
</protein>
<keyword evidence="8 9" id="KW-0807">Transducer</keyword>
<feature type="transmembrane region" description="Helical" evidence="10">
    <location>
        <begin position="786"/>
        <end position="805"/>
    </location>
</feature>
<feature type="transmembrane region" description="Helical" evidence="10">
    <location>
        <begin position="817"/>
        <end position="839"/>
    </location>
</feature>
<evidence type="ECO:0000256" key="6">
    <source>
        <dbReference type="ARBA" id="ARBA00022989"/>
    </source>
</evidence>
<keyword evidence="7 10" id="KW-0472">Membrane</keyword>
<name>A0AAD1T6Q1_PELCU</name>
<evidence type="ECO:0000313" key="13">
    <source>
        <dbReference type="Proteomes" id="UP001295444"/>
    </source>
</evidence>
<dbReference type="InterPro" id="IPR017452">
    <property type="entry name" value="GPCR_Rhodpsn_7TM"/>
</dbReference>
<evidence type="ECO:0000256" key="4">
    <source>
        <dbReference type="ARBA" id="ARBA00022692"/>
    </source>
</evidence>
<feature type="transmembrane region" description="Helical" evidence="10">
    <location>
        <begin position="461"/>
        <end position="479"/>
    </location>
</feature>
<keyword evidence="9" id="KW-0297">G-protein coupled receptor</keyword>
<dbReference type="Pfam" id="PF13853">
    <property type="entry name" value="7tm_4"/>
    <property type="match status" value="3"/>
</dbReference>
<feature type="transmembrane region" description="Helical" evidence="10">
    <location>
        <begin position="542"/>
        <end position="566"/>
    </location>
</feature>
<dbReference type="FunFam" id="1.20.1070.10:FF:000001">
    <property type="entry name" value="Olfactory receptor"/>
    <property type="match status" value="3"/>
</dbReference>
<dbReference type="Gene3D" id="1.20.1070.10">
    <property type="entry name" value="Rhodopsin 7-helix transmembrane proteins"/>
    <property type="match status" value="3"/>
</dbReference>
<dbReference type="PRINTS" id="PR00237">
    <property type="entry name" value="GPCRRHODOPSN"/>
</dbReference>
<dbReference type="PROSITE" id="PS00237">
    <property type="entry name" value="G_PROTEIN_RECEP_F1_1"/>
    <property type="match status" value="3"/>
</dbReference>
<feature type="transmembrane region" description="Helical" evidence="10">
    <location>
        <begin position="594"/>
        <end position="617"/>
    </location>
</feature>
<feature type="transmembrane region" description="Helical" evidence="10">
    <location>
        <begin position="673"/>
        <end position="693"/>
    </location>
</feature>
<feature type="transmembrane region" description="Helical" evidence="10">
    <location>
        <begin position="499"/>
        <end position="521"/>
    </location>
</feature>
<proteinExistence type="inferred from homology"/>
<evidence type="ECO:0000256" key="2">
    <source>
        <dbReference type="ARBA" id="ARBA00022475"/>
    </source>
</evidence>
<comment type="similarity">
    <text evidence="9">Belongs to the G-protein coupled receptor 1 family.</text>
</comment>
<dbReference type="PANTHER" id="PTHR26453">
    <property type="entry name" value="OLFACTORY RECEPTOR"/>
    <property type="match status" value="1"/>
</dbReference>
<dbReference type="GO" id="GO:0005886">
    <property type="term" value="C:plasma membrane"/>
    <property type="evidence" value="ECO:0007669"/>
    <property type="project" value="UniProtKB-SubCell"/>
</dbReference>
<evidence type="ECO:0000256" key="8">
    <source>
        <dbReference type="ARBA" id="ARBA00023224"/>
    </source>
</evidence>
<dbReference type="SUPFAM" id="SSF81321">
    <property type="entry name" value="Family A G protein-coupled receptor-like"/>
    <property type="match status" value="3"/>
</dbReference>
<feature type="transmembrane region" description="Helical" evidence="10">
    <location>
        <begin position="428"/>
        <end position="449"/>
    </location>
</feature>
<keyword evidence="5" id="KW-0552">Olfaction</keyword>
<evidence type="ECO:0000259" key="11">
    <source>
        <dbReference type="PROSITE" id="PS50262"/>
    </source>
</evidence>
<organism evidence="12 13">
    <name type="scientific">Pelobates cultripes</name>
    <name type="common">Western spadefoot toad</name>
    <dbReference type="NCBI Taxonomy" id="61616"/>
    <lineage>
        <taxon>Eukaryota</taxon>
        <taxon>Metazoa</taxon>
        <taxon>Chordata</taxon>
        <taxon>Craniata</taxon>
        <taxon>Vertebrata</taxon>
        <taxon>Euteleostomi</taxon>
        <taxon>Amphibia</taxon>
        <taxon>Batrachia</taxon>
        <taxon>Anura</taxon>
        <taxon>Pelobatoidea</taxon>
        <taxon>Pelobatidae</taxon>
        <taxon>Pelobates</taxon>
    </lineage>
</organism>
<gene>
    <name evidence="12" type="ORF">PECUL_23A044057</name>
</gene>
<feature type="transmembrane region" description="Helical" evidence="10">
    <location>
        <begin position="238"/>
        <end position="260"/>
    </location>
</feature>
<dbReference type="Proteomes" id="UP001295444">
    <property type="component" value="Chromosome 09"/>
</dbReference>
<feature type="transmembrane region" description="Helical" evidence="10">
    <location>
        <begin position="638"/>
        <end position="661"/>
    </location>
</feature>
<keyword evidence="2" id="KW-1003">Cell membrane</keyword>
<feature type="transmembrane region" description="Helical" evidence="10">
    <location>
        <begin position="92"/>
        <end position="120"/>
    </location>
</feature>
<keyword evidence="3" id="KW-0716">Sensory transduction</keyword>
<dbReference type="PROSITE" id="PS50262">
    <property type="entry name" value="G_PROTEIN_RECEP_F1_2"/>
    <property type="match status" value="3"/>
</dbReference>
<dbReference type="CDD" id="cd15225">
    <property type="entry name" value="7tmA_OR10A-like"/>
    <property type="match status" value="1"/>
</dbReference>
<feature type="transmembrane region" description="Helical" evidence="10">
    <location>
        <begin position="888"/>
        <end position="911"/>
    </location>
</feature>